<gene>
    <name evidence="2" type="ORF">LVJ82_11105</name>
</gene>
<feature type="chain" id="PRO_5045857551" evidence="1">
    <location>
        <begin position="23"/>
        <end position="162"/>
    </location>
</feature>
<name>A0ABY4DXK4_9NEIS</name>
<dbReference type="RefSeq" id="WP_058356529.1">
    <property type="nucleotide sequence ID" value="NZ_CABKVG010000009.1"/>
</dbReference>
<evidence type="ECO:0000313" key="3">
    <source>
        <dbReference type="Proteomes" id="UP000832011"/>
    </source>
</evidence>
<sequence>MYPKWMIGIVLLLLMHSSWAHRDTKIDMDKQGILSVPAEFGTVKLKLKGLGKSKKSVVFSVNEQQTQVPACLVNLIRSEKAQDVRIRGSWYHETGSLPYYVTVEFYTPAQIQAQQSMSADMSLMFNLNNAELMFVNQVKLSKTPIDAICQQIQDQRQKQKYF</sequence>
<feature type="signal peptide" evidence="1">
    <location>
        <begin position="1"/>
        <end position="22"/>
    </location>
</feature>
<evidence type="ECO:0000313" key="2">
    <source>
        <dbReference type="EMBL" id="UOO88037.1"/>
    </source>
</evidence>
<evidence type="ECO:0000256" key="1">
    <source>
        <dbReference type="SAM" id="SignalP"/>
    </source>
</evidence>
<protein>
    <submittedName>
        <fullName evidence="2">Uncharacterized protein</fullName>
    </submittedName>
</protein>
<keyword evidence="3" id="KW-1185">Reference proteome</keyword>
<accession>A0ABY4DXK4</accession>
<proteinExistence type="predicted"/>
<dbReference type="Proteomes" id="UP000832011">
    <property type="component" value="Chromosome"/>
</dbReference>
<dbReference type="EMBL" id="CP091511">
    <property type="protein sequence ID" value="UOO88037.1"/>
    <property type="molecule type" value="Genomic_DNA"/>
</dbReference>
<reference evidence="2 3" key="1">
    <citation type="journal article" date="2022" name="Res Sq">
        <title>Evolution of multicellular longitudinally dividing oral cavity symbionts (Neisseriaceae).</title>
        <authorList>
            <person name="Nyongesa S."/>
            <person name="Weber P."/>
            <person name="Bernet E."/>
            <person name="Pullido F."/>
            <person name="Nieckarz M."/>
            <person name="Delaby M."/>
            <person name="Nieves C."/>
            <person name="Viehboeck T."/>
            <person name="Krause N."/>
            <person name="Rivera-Millot A."/>
            <person name="Nakamura A."/>
            <person name="Vischer N."/>
            <person name="VanNieuwenhze M."/>
            <person name="Brun Y."/>
            <person name="Cava F."/>
            <person name="Bulgheresi S."/>
            <person name="Veyrier F."/>
        </authorList>
    </citation>
    <scope>NUCLEOTIDE SEQUENCE [LARGE SCALE GENOMIC DNA]</scope>
    <source>
        <strain evidence="2 3">SN4</strain>
    </source>
</reference>
<organism evidence="2 3">
    <name type="scientific">Vitreoscilla massiliensis</name>
    <dbReference type="NCBI Taxonomy" id="1689272"/>
    <lineage>
        <taxon>Bacteria</taxon>
        <taxon>Pseudomonadati</taxon>
        <taxon>Pseudomonadota</taxon>
        <taxon>Betaproteobacteria</taxon>
        <taxon>Neisseriales</taxon>
        <taxon>Neisseriaceae</taxon>
        <taxon>Vitreoscilla</taxon>
    </lineage>
</organism>
<keyword evidence="1" id="KW-0732">Signal</keyword>